<dbReference type="InterPro" id="IPR043183">
    <property type="entry name" value="DNJB2/6-like"/>
</dbReference>
<feature type="compositionally biased region" description="Basic and acidic residues" evidence="1">
    <location>
        <begin position="591"/>
        <end position="609"/>
    </location>
</feature>
<protein>
    <submittedName>
        <fullName evidence="3">DnaJ-like subfamily B member 3</fullName>
    </submittedName>
</protein>
<gene>
    <name evidence="3" type="primary">Dnajb3</name>
    <name evidence="3" type="ORF">AK812_SmicGene20971</name>
</gene>
<accession>A0A1Q9DNK6</accession>
<dbReference type="InterPro" id="IPR018253">
    <property type="entry name" value="DnaJ_domain_CS"/>
</dbReference>
<feature type="region of interest" description="Disordered" evidence="1">
    <location>
        <begin position="591"/>
        <end position="615"/>
    </location>
</feature>
<dbReference type="PANTHER" id="PTHR45168:SF3">
    <property type="entry name" value="DNAJ HEAT SHOCK PROTEIN FAMILY (HSP40) MEMBER B2"/>
    <property type="match status" value="1"/>
</dbReference>
<dbReference type="PANTHER" id="PTHR45168">
    <property type="entry name" value="DNAJ HOMOLOG SUBFAMILY B MEMBER 2"/>
    <property type="match status" value="1"/>
</dbReference>
<evidence type="ECO:0000259" key="2">
    <source>
        <dbReference type="PROSITE" id="PS50076"/>
    </source>
</evidence>
<dbReference type="SMART" id="SM00271">
    <property type="entry name" value="DnaJ"/>
    <property type="match status" value="1"/>
</dbReference>
<dbReference type="SUPFAM" id="SSF46565">
    <property type="entry name" value="Chaperone J-domain"/>
    <property type="match status" value="1"/>
</dbReference>
<dbReference type="InterPro" id="IPR036869">
    <property type="entry name" value="J_dom_sf"/>
</dbReference>
<evidence type="ECO:0000256" key="1">
    <source>
        <dbReference type="SAM" id="MobiDB-lite"/>
    </source>
</evidence>
<reference evidence="3 4" key="1">
    <citation type="submission" date="2016-02" db="EMBL/GenBank/DDBJ databases">
        <title>Genome analysis of coral dinoflagellate symbionts highlights evolutionary adaptations to a symbiotic lifestyle.</title>
        <authorList>
            <person name="Aranda M."/>
            <person name="Li Y."/>
            <person name="Liew Y.J."/>
            <person name="Baumgarten S."/>
            <person name="Simakov O."/>
            <person name="Wilson M."/>
            <person name="Piel J."/>
            <person name="Ashoor H."/>
            <person name="Bougouffa S."/>
            <person name="Bajic V.B."/>
            <person name="Ryu T."/>
            <person name="Ravasi T."/>
            <person name="Bayer T."/>
            <person name="Micklem G."/>
            <person name="Kim H."/>
            <person name="Bhak J."/>
            <person name="Lajeunesse T.C."/>
            <person name="Voolstra C.R."/>
        </authorList>
    </citation>
    <scope>NUCLEOTIDE SEQUENCE [LARGE SCALE GENOMIC DNA]</scope>
    <source>
        <strain evidence="3 4">CCMP2467</strain>
    </source>
</reference>
<sequence length="698" mass="77642">MSKISDGEKSYQLPVKWLIANWRLWPDPDRKDEEGFQDLKALAVKKLDGIGVKYEKQYVENNIGQELGFIGEDIEIKKRPRQDEHIVMPEERLGLEEQDDDEDDYRMSEAAYIVLLLSAVHAVDHLFQDKAKEICESVGGSVRAPPPKGFMRMWAKLDTDHAKAASPKAAENIDTNRVAWIFQEPKQLRDAFAKAQEVFGPPVRIKNGYDPSFDALSDTKGYRNILANYRFIPGLTWGDLAGRSPEHAEASKKTNAAWDKFRSTPQEKQLLLDTYLNMGFIDEASMDDELRQYLKCCDAARRHYCSKKMRKEPVAIVVEIQYMLQCYFDMRKYTHTWYKIVQNLSSHPVLADGRRLGRSEVGKLSVGGSLEFMAKDGSLLEFRLRTAQQRWIQIRSEAKRFLSSMADPSGYYAVLGVSQTASEADVKKAYRKEALKWHPDKNPDNKEEAEKKFKAVAEAYEVLSDPQKRAAYDRGEAFDGSGMGGFHSGFNGDAFSVFEQFFGGRNPFAEMDRMFEEMHRGSRSGSGSGRARSSFGAFDDPFFSGGFGGGAGGASFSSFSSSMGGGSGGMMTSTTTTTRIVNGQKVTVTEKTVRKPDGTVETTRSESKGDGNGASGAGMLGSGFDSFFGGSNLSASDGELLPMPRMQAALLLEAWQDPGRLFRIRLERYAKCAEAHFCSAGSTLVFLNEEVRTASGQV</sequence>
<dbReference type="Gene3D" id="1.10.287.110">
    <property type="entry name" value="DnaJ domain"/>
    <property type="match status" value="1"/>
</dbReference>
<dbReference type="PRINTS" id="PR00625">
    <property type="entry name" value="JDOMAIN"/>
</dbReference>
<dbReference type="PROSITE" id="PS50076">
    <property type="entry name" value="DNAJ_2"/>
    <property type="match status" value="1"/>
</dbReference>
<evidence type="ECO:0000313" key="3">
    <source>
        <dbReference type="EMBL" id="OLP96745.1"/>
    </source>
</evidence>
<dbReference type="EMBL" id="LSRX01000456">
    <property type="protein sequence ID" value="OLP96745.1"/>
    <property type="molecule type" value="Genomic_DNA"/>
</dbReference>
<dbReference type="GO" id="GO:0030544">
    <property type="term" value="F:Hsp70 protein binding"/>
    <property type="evidence" value="ECO:0007669"/>
    <property type="project" value="InterPro"/>
</dbReference>
<evidence type="ECO:0000313" key="4">
    <source>
        <dbReference type="Proteomes" id="UP000186817"/>
    </source>
</evidence>
<organism evidence="3 4">
    <name type="scientific">Symbiodinium microadriaticum</name>
    <name type="common">Dinoflagellate</name>
    <name type="synonym">Zooxanthella microadriatica</name>
    <dbReference type="NCBI Taxonomy" id="2951"/>
    <lineage>
        <taxon>Eukaryota</taxon>
        <taxon>Sar</taxon>
        <taxon>Alveolata</taxon>
        <taxon>Dinophyceae</taxon>
        <taxon>Suessiales</taxon>
        <taxon>Symbiodiniaceae</taxon>
        <taxon>Symbiodinium</taxon>
    </lineage>
</organism>
<dbReference type="Proteomes" id="UP000186817">
    <property type="component" value="Unassembled WGS sequence"/>
</dbReference>
<keyword evidence="4" id="KW-1185">Reference proteome</keyword>
<dbReference type="GO" id="GO:0051082">
    <property type="term" value="F:unfolded protein binding"/>
    <property type="evidence" value="ECO:0007669"/>
    <property type="project" value="InterPro"/>
</dbReference>
<dbReference type="AlphaFoldDB" id="A0A1Q9DNK6"/>
<dbReference type="InterPro" id="IPR001623">
    <property type="entry name" value="DnaJ_domain"/>
</dbReference>
<comment type="caution">
    <text evidence="3">The sequence shown here is derived from an EMBL/GenBank/DDBJ whole genome shotgun (WGS) entry which is preliminary data.</text>
</comment>
<dbReference type="CDD" id="cd06257">
    <property type="entry name" value="DnaJ"/>
    <property type="match status" value="1"/>
</dbReference>
<dbReference type="OrthoDB" id="10250354at2759"/>
<dbReference type="Pfam" id="PF00226">
    <property type="entry name" value="DnaJ"/>
    <property type="match status" value="1"/>
</dbReference>
<proteinExistence type="predicted"/>
<feature type="domain" description="J" evidence="2">
    <location>
        <begin position="410"/>
        <end position="476"/>
    </location>
</feature>
<dbReference type="PROSITE" id="PS00636">
    <property type="entry name" value="DNAJ_1"/>
    <property type="match status" value="1"/>
</dbReference>
<name>A0A1Q9DNK6_SYMMI</name>